<evidence type="ECO:0000256" key="1">
    <source>
        <dbReference type="ARBA" id="ARBA00004127"/>
    </source>
</evidence>
<evidence type="ECO:0000256" key="3">
    <source>
        <dbReference type="ARBA" id="ARBA00022692"/>
    </source>
</evidence>
<dbReference type="EMBL" id="CP015030">
    <property type="protein sequence ID" value="QIM67326.1"/>
    <property type="molecule type" value="Genomic_DNA"/>
</dbReference>
<keyword evidence="4 6" id="KW-1133">Transmembrane helix</keyword>
<feature type="transmembrane region" description="Helical" evidence="6">
    <location>
        <begin position="325"/>
        <end position="345"/>
    </location>
</feature>
<evidence type="ECO:0000256" key="5">
    <source>
        <dbReference type="ARBA" id="ARBA00023136"/>
    </source>
</evidence>
<feature type="transmembrane region" description="Helical" evidence="6">
    <location>
        <begin position="72"/>
        <end position="90"/>
    </location>
</feature>
<feature type="transmembrane region" description="Helical" evidence="6">
    <location>
        <begin position="190"/>
        <end position="208"/>
    </location>
</feature>
<accession>A0A6G8JJT1</accession>
<dbReference type="GO" id="GO:0005886">
    <property type="term" value="C:plasma membrane"/>
    <property type="evidence" value="ECO:0007669"/>
    <property type="project" value="TreeGrafter"/>
</dbReference>
<feature type="transmembrane region" description="Helical" evidence="6">
    <location>
        <begin position="387"/>
        <end position="406"/>
    </location>
</feature>
<evidence type="ECO:0000256" key="2">
    <source>
        <dbReference type="ARBA" id="ARBA00022448"/>
    </source>
</evidence>
<dbReference type="GO" id="GO:0022857">
    <property type="term" value="F:transmembrane transporter activity"/>
    <property type="evidence" value="ECO:0007669"/>
    <property type="project" value="TreeGrafter"/>
</dbReference>
<dbReference type="PANTHER" id="PTHR23501:SF191">
    <property type="entry name" value="VACUOLAR BASIC AMINO ACID TRANSPORTER 4"/>
    <property type="match status" value="1"/>
</dbReference>
<evidence type="ECO:0000313" key="7">
    <source>
        <dbReference type="EMBL" id="QIM67326.1"/>
    </source>
</evidence>
<sequence>MSLVSNNYRFKPHELPMVAGSPATPDHLPKKRLLYFLVALVLTFVSGLQNGLLSATVPQLRGEMGLTIVEGGWIQSAYFMGYATFGVLLFKIRQHFGLHKFIRWTLWAVLLSNLLQVYFREYEVEVFARLMMGIGTSGFFTLAVFYGMQALTGVGRVIGITFFSGLMQVVPTLSQLIYPSLFADGDMQAVFIFQFSATLLGIGLVRWLPLPPSFTQKSLIWLDYVSFALFAVGVALLCAFLVQGNVVWWTTPWLGWLAAGSFGCIALMFWIESHRREPLIYWRWVSGKQVVMFLLIAMLTRLFTTEQSVGANGVLSLFGLSASELVTYNLIIWASSLAGLVMSVLTLKLEEIRRSTMIALFGIALGAYLDIGISSQTRAEQFYLSQSIIAFSSFYFASPVFIEGFLRAISVGFNHIISFLALFTSTQVLGGLLGAAAFNAYIIIQSKVHLQNLSQHITAIDPAIAPQAVGNLIKNANLNATLLAYNDLFELIFITAGTGAVISCALWIYRKIKGIDILAKEMAALKSMM</sequence>
<feature type="transmembrane region" description="Helical" evidence="6">
    <location>
        <begin position="157"/>
        <end position="178"/>
    </location>
</feature>
<dbReference type="RefSeq" id="WP_165889471.1">
    <property type="nucleotide sequence ID" value="NZ_CP015030.1"/>
</dbReference>
<evidence type="ECO:0008006" key="9">
    <source>
        <dbReference type="Google" id="ProtNLM"/>
    </source>
</evidence>
<gene>
    <name evidence="7" type="ORF">A4G16_08060</name>
</gene>
<comment type="subcellular location">
    <subcellularLocation>
        <location evidence="1">Endomembrane system</location>
        <topology evidence="1">Multi-pass membrane protein</topology>
    </subcellularLocation>
</comment>
<feature type="transmembrane region" description="Helical" evidence="6">
    <location>
        <begin position="284"/>
        <end position="305"/>
    </location>
</feature>
<dbReference type="SUPFAM" id="SSF103473">
    <property type="entry name" value="MFS general substrate transporter"/>
    <property type="match status" value="1"/>
</dbReference>
<dbReference type="PANTHER" id="PTHR23501">
    <property type="entry name" value="MAJOR FACILITATOR SUPERFAMILY"/>
    <property type="match status" value="1"/>
</dbReference>
<dbReference type="GO" id="GO:0012505">
    <property type="term" value="C:endomembrane system"/>
    <property type="evidence" value="ECO:0007669"/>
    <property type="project" value="UniProtKB-SubCell"/>
</dbReference>
<evidence type="ECO:0000256" key="6">
    <source>
        <dbReference type="SAM" id="Phobius"/>
    </source>
</evidence>
<feature type="transmembrane region" description="Helical" evidence="6">
    <location>
        <begin position="102"/>
        <end position="120"/>
    </location>
</feature>
<dbReference type="AlphaFoldDB" id="A0A6G8JJT1"/>
<feature type="transmembrane region" description="Helical" evidence="6">
    <location>
        <begin position="254"/>
        <end position="272"/>
    </location>
</feature>
<feature type="transmembrane region" description="Helical" evidence="6">
    <location>
        <begin position="220"/>
        <end position="242"/>
    </location>
</feature>
<evidence type="ECO:0000313" key="8">
    <source>
        <dbReference type="Proteomes" id="UP000501366"/>
    </source>
</evidence>
<organism evidence="7 8">
    <name type="scientific">Mannheimia granulomatis</name>
    <dbReference type="NCBI Taxonomy" id="85402"/>
    <lineage>
        <taxon>Bacteria</taxon>
        <taxon>Pseudomonadati</taxon>
        <taxon>Pseudomonadota</taxon>
        <taxon>Gammaproteobacteria</taxon>
        <taxon>Pasteurellales</taxon>
        <taxon>Pasteurellaceae</taxon>
        <taxon>Mannheimia</taxon>
    </lineage>
</organism>
<feature type="transmembrane region" description="Helical" evidence="6">
    <location>
        <begin position="33"/>
        <end position="52"/>
    </location>
</feature>
<feature type="transmembrane region" description="Helical" evidence="6">
    <location>
        <begin position="357"/>
        <end position="375"/>
    </location>
</feature>
<keyword evidence="5 6" id="KW-0472">Membrane</keyword>
<dbReference type="Gene3D" id="1.20.1250.20">
    <property type="entry name" value="MFS general substrate transporter like domains"/>
    <property type="match status" value="1"/>
</dbReference>
<dbReference type="Proteomes" id="UP000501366">
    <property type="component" value="Chromosome"/>
</dbReference>
<name>A0A6G8JJT1_9PAST</name>
<evidence type="ECO:0000256" key="4">
    <source>
        <dbReference type="ARBA" id="ARBA00022989"/>
    </source>
</evidence>
<feature type="transmembrane region" description="Helical" evidence="6">
    <location>
        <begin position="488"/>
        <end position="509"/>
    </location>
</feature>
<keyword evidence="3 6" id="KW-0812">Transmembrane</keyword>
<feature type="transmembrane region" description="Helical" evidence="6">
    <location>
        <begin position="418"/>
        <end position="444"/>
    </location>
</feature>
<keyword evidence="2" id="KW-0813">Transport</keyword>
<feature type="transmembrane region" description="Helical" evidence="6">
    <location>
        <begin position="126"/>
        <end position="145"/>
    </location>
</feature>
<protein>
    <recommendedName>
        <fullName evidence="9">MFS transporter</fullName>
    </recommendedName>
</protein>
<dbReference type="KEGG" id="mgra:A4G16_08060"/>
<reference evidence="7 8" key="1">
    <citation type="submission" date="2016-03" db="EMBL/GenBank/DDBJ databases">
        <authorList>
            <person name="Bojesen A.M."/>
            <person name="Planet P."/>
            <person name="Hansen M.J."/>
        </authorList>
    </citation>
    <scope>NUCLEOTIDE SEQUENCE [LARGE SCALE GENOMIC DNA]</scope>
    <source>
        <strain evidence="7 8">B 234/94</strain>
    </source>
</reference>
<dbReference type="InterPro" id="IPR036259">
    <property type="entry name" value="MFS_trans_sf"/>
</dbReference>
<proteinExistence type="predicted"/>